<dbReference type="AlphaFoldDB" id="A0A6J5W7H7"/>
<accession>A0A6J5W7H7</accession>
<dbReference type="Pfam" id="PF05277">
    <property type="entry name" value="DUF726"/>
    <property type="match status" value="1"/>
</dbReference>
<dbReference type="GO" id="GO:0016020">
    <property type="term" value="C:membrane"/>
    <property type="evidence" value="ECO:0007669"/>
    <property type="project" value="UniProtKB-SubCell"/>
</dbReference>
<keyword evidence="8" id="KW-1185">Reference proteome</keyword>
<dbReference type="InterPro" id="IPR007941">
    <property type="entry name" value="DUF726"/>
</dbReference>
<sequence>MEAPILTPTHKYAAGALFALALHQSQIHQARPSTPPLPSLEKETISEGASIGKTVSVSDNSDLWIHENSGLIYPVFRFLGVDEQSWKGIKETAGSSSQVRHHVGALMTLLSEGTTDGPSSEKTDKECALAKTVDAMALSEEESLVHSAENPVDSEYEAKCRERYEVPETKPVSEVSAKPYEIIKRTSSQSSSEEKVPDVSEPLEEPVEEGNLISYERKVTVLFALLSACVADNTEDGNKCSKVRKGYDARHRVALRLLAGMEISWEEMKRGGMIGAAALTGGTLMAITGGLAAPAIAQGLGALAPALGGIIPAIGASGFAAAATATGSVTGSLAVAASFGATCSSGISAAGAGLTGNKMARRTGSIEEFEFRTIGNYDQGQTSFSAVAVGILVSGLVFEDEDFIRPWEGQNENLERYALWWESKNLIALSTAIQDWLTSRIALELMKEGAMMTVLNTLLAAFAMPATLVTASDLIDSKWAVAVDSIPIFLARSDKAGKMLAEVLLNGLQGNRPVTLIGFSLGARVVFKCLQCLAETEGDNAGLVERVVLLGAPISIEEENWTDARKMVAGRFVNAYSISDWTLGIAFRASLLSQGLGGIQPVDVPGIENVDVTQLVEGHSSYLWKTKQILEQLELDSYYPVFRTTLKPQEDNSCIDAKLVEGTGLLDTKPPFHQLLRHDYILPSINSLVLCLRLSARALLLSSGPASSRFLPQLK</sequence>
<dbReference type="PANTHER" id="PTHR17920">
    <property type="entry name" value="TRANSMEMBRANE AND COILED-COIL DOMAIN-CONTAINING PROTEIN 4 TMCO4"/>
    <property type="match status" value="1"/>
</dbReference>
<evidence type="ECO:0000313" key="8">
    <source>
        <dbReference type="Proteomes" id="UP000507245"/>
    </source>
</evidence>
<evidence type="ECO:0000256" key="6">
    <source>
        <dbReference type="SAM" id="MobiDB-lite"/>
    </source>
</evidence>
<evidence type="ECO:0000256" key="3">
    <source>
        <dbReference type="ARBA" id="ARBA00022692"/>
    </source>
</evidence>
<protein>
    <submittedName>
        <fullName evidence="7">Uncharacterized protein</fullName>
    </submittedName>
</protein>
<gene>
    <name evidence="7" type="ORF">ORAREDHAP_LOCUS7779</name>
</gene>
<dbReference type="PANTHER" id="PTHR17920:SF24">
    <property type="entry name" value="ALPHA_BETA HYDROLASE-RELATED"/>
    <property type="match status" value="1"/>
</dbReference>
<dbReference type="InterPro" id="IPR029058">
    <property type="entry name" value="AB_hydrolase_fold"/>
</dbReference>
<comment type="similarity">
    <text evidence="2">Belongs to the TMCO4 family.</text>
</comment>
<keyword evidence="5" id="KW-0472">Membrane</keyword>
<keyword evidence="3" id="KW-0812">Transmembrane</keyword>
<evidence type="ECO:0000256" key="5">
    <source>
        <dbReference type="ARBA" id="ARBA00023136"/>
    </source>
</evidence>
<keyword evidence="4" id="KW-1133">Transmembrane helix</keyword>
<evidence type="ECO:0000313" key="7">
    <source>
        <dbReference type="EMBL" id="CAB4296221.1"/>
    </source>
</evidence>
<dbReference type="SUPFAM" id="SSF53474">
    <property type="entry name" value="alpha/beta-Hydrolases"/>
    <property type="match status" value="1"/>
</dbReference>
<dbReference type="OrthoDB" id="277931at2759"/>
<dbReference type="EMBL" id="CAEKKB010000001">
    <property type="protein sequence ID" value="CAB4296221.1"/>
    <property type="molecule type" value="Genomic_DNA"/>
</dbReference>
<evidence type="ECO:0000256" key="1">
    <source>
        <dbReference type="ARBA" id="ARBA00004141"/>
    </source>
</evidence>
<organism evidence="7 8">
    <name type="scientific">Prunus armeniaca</name>
    <name type="common">Apricot</name>
    <name type="synonym">Armeniaca vulgaris</name>
    <dbReference type="NCBI Taxonomy" id="36596"/>
    <lineage>
        <taxon>Eukaryota</taxon>
        <taxon>Viridiplantae</taxon>
        <taxon>Streptophyta</taxon>
        <taxon>Embryophyta</taxon>
        <taxon>Tracheophyta</taxon>
        <taxon>Spermatophyta</taxon>
        <taxon>Magnoliopsida</taxon>
        <taxon>eudicotyledons</taxon>
        <taxon>Gunneridae</taxon>
        <taxon>Pentapetalae</taxon>
        <taxon>rosids</taxon>
        <taxon>fabids</taxon>
        <taxon>Rosales</taxon>
        <taxon>Rosaceae</taxon>
        <taxon>Amygdaloideae</taxon>
        <taxon>Amygdaleae</taxon>
        <taxon>Prunus</taxon>
    </lineage>
</organism>
<dbReference type="Proteomes" id="UP000507245">
    <property type="component" value="Unassembled WGS sequence"/>
</dbReference>
<name>A0A6J5W7H7_PRUAR</name>
<evidence type="ECO:0000256" key="2">
    <source>
        <dbReference type="ARBA" id="ARBA00009824"/>
    </source>
</evidence>
<comment type="subcellular location">
    <subcellularLocation>
        <location evidence="1">Membrane</location>
        <topology evidence="1">Multi-pass membrane protein</topology>
    </subcellularLocation>
</comment>
<feature type="region of interest" description="Disordered" evidence="6">
    <location>
        <begin position="184"/>
        <end position="203"/>
    </location>
</feature>
<proteinExistence type="inferred from homology"/>
<evidence type="ECO:0000256" key="4">
    <source>
        <dbReference type="ARBA" id="ARBA00022989"/>
    </source>
</evidence>
<reference evidence="8" key="1">
    <citation type="journal article" date="2020" name="Genome Biol.">
        <title>Gamete binning: chromosome-level and haplotype-resolved genome assembly enabled by high-throughput single-cell sequencing of gamete genomes.</title>
        <authorList>
            <person name="Campoy J.A."/>
            <person name="Sun H."/>
            <person name="Goel M."/>
            <person name="Jiao W.-B."/>
            <person name="Folz-Donahue K."/>
            <person name="Wang N."/>
            <person name="Rubio M."/>
            <person name="Liu C."/>
            <person name="Kukat C."/>
            <person name="Ruiz D."/>
            <person name="Huettel B."/>
            <person name="Schneeberger K."/>
        </authorList>
    </citation>
    <scope>NUCLEOTIDE SEQUENCE [LARGE SCALE GENOMIC DNA]</scope>
    <source>
        <strain evidence="8">cv. Rojo Pasion</strain>
    </source>
</reference>